<dbReference type="InterPro" id="IPR011330">
    <property type="entry name" value="Glyco_hydro/deAcase_b/a-brl"/>
</dbReference>
<organism evidence="1 2">
    <name type="scientific">Candidatus Eisenbergiella merdigallinarum</name>
    <dbReference type="NCBI Taxonomy" id="2838552"/>
    <lineage>
        <taxon>Bacteria</taxon>
        <taxon>Bacillati</taxon>
        <taxon>Bacillota</taxon>
        <taxon>Clostridia</taxon>
        <taxon>Lachnospirales</taxon>
        <taxon>Lachnospiraceae</taxon>
        <taxon>Eisenbergiella</taxon>
    </lineage>
</organism>
<name>A0A9D2SDI1_9FIRM</name>
<evidence type="ECO:0000313" key="2">
    <source>
        <dbReference type="Proteomes" id="UP000886883"/>
    </source>
</evidence>
<reference evidence="1" key="1">
    <citation type="journal article" date="2021" name="PeerJ">
        <title>Extensive microbial diversity within the chicken gut microbiome revealed by metagenomics and culture.</title>
        <authorList>
            <person name="Gilroy R."/>
            <person name="Ravi A."/>
            <person name="Getino M."/>
            <person name="Pursley I."/>
            <person name="Horton D.L."/>
            <person name="Alikhan N.F."/>
            <person name="Baker D."/>
            <person name="Gharbi K."/>
            <person name="Hall N."/>
            <person name="Watson M."/>
            <person name="Adriaenssens E.M."/>
            <person name="Foster-Nyarko E."/>
            <person name="Jarju S."/>
            <person name="Secka A."/>
            <person name="Antonio M."/>
            <person name="Oren A."/>
            <person name="Chaudhuri R.R."/>
            <person name="La Ragione R."/>
            <person name="Hildebrand F."/>
            <person name="Pallen M.J."/>
        </authorList>
    </citation>
    <scope>NUCLEOTIDE SEQUENCE</scope>
    <source>
        <strain evidence="1">USAMLcec3-2134</strain>
    </source>
</reference>
<proteinExistence type="predicted"/>
<evidence type="ECO:0000313" key="1">
    <source>
        <dbReference type="EMBL" id="HJB91101.1"/>
    </source>
</evidence>
<dbReference type="Proteomes" id="UP000886883">
    <property type="component" value="Unassembled WGS sequence"/>
</dbReference>
<dbReference type="Gene3D" id="3.20.20.370">
    <property type="entry name" value="Glycoside hydrolase/deacetylase"/>
    <property type="match status" value="1"/>
</dbReference>
<dbReference type="SUPFAM" id="SSF88713">
    <property type="entry name" value="Glycoside hydrolase/deacetylase"/>
    <property type="match status" value="1"/>
</dbReference>
<comment type="caution">
    <text evidence="1">The sequence shown here is derived from an EMBL/GenBank/DDBJ whole genome shotgun (WGS) entry which is preliminary data.</text>
</comment>
<sequence>MFSYDDYRQIIRLVQETGCAMGYEEAMGKERFAIMRHDVEYSVERAFALAQVECEMGFSSTWFFQWTNNSYNILSRRNQEMIKKIREMGHHVGLHFALNGLTDMEEVRRQIRKEIRILSEMFGFPITQFSIHRPSKEVLRENIKLAGVLNAYQDDFFTFAEEVDGSTELKVKYMSDANHIWRYGYPDRENVLGHDKVQILTHPFAWTEKGYDNRDNYATLVREKYAEMIDSIDRECKDFCEYREEFLQADLISEREK</sequence>
<reference evidence="1" key="2">
    <citation type="submission" date="2021-04" db="EMBL/GenBank/DDBJ databases">
        <authorList>
            <person name="Gilroy R."/>
        </authorList>
    </citation>
    <scope>NUCLEOTIDE SEQUENCE</scope>
    <source>
        <strain evidence="1">USAMLcec3-2134</strain>
    </source>
</reference>
<protein>
    <submittedName>
        <fullName evidence="1">Uncharacterized protein</fullName>
    </submittedName>
</protein>
<gene>
    <name evidence="1" type="ORF">H9763_06485</name>
</gene>
<dbReference type="AlphaFoldDB" id="A0A9D2SDI1"/>
<dbReference type="EMBL" id="DWXE01000022">
    <property type="protein sequence ID" value="HJB91101.1"/>
    <property type="molecule type" value="Genomic_DNA"/>
</dbReference>
<dbReference type="GO" id="GO:0005975">
    <property type="term" value="P:carbohydrate metabolic process"/>
    <property type="evidence" value="ECO:0007669"/>
    <property type="project" value="InterPro"/>
</dbReference>
<accession>A0A9D2SDI1</accession>